<evidence type="ECO:0000259" key="4">
    <source>
        <dbReference type="PROSITE" id="PS50893"/>
    </source>
</evidence>
<dbReference type="STRING" id="297318.BK138_21595"/>
<dbReference type="EMBL" id="MRTP01000006">
    <property type="protein sequence ID" value="OMF52671.1"/>
    <property type="molecule type" value="Genomic_DNA"/>
</dbReference>
<dbReference type="InterPro" id="IPR003593">
    <property type="entry name" value="AAA+_ATPase"/>
</dbReference>
<dbReference type="SUPFAM" id="SSF52540">
    <property type="entry name" value="P-loop containing nucleoside triphosphate hydrolases"/>
    <property type="match status" value="1"/>
</dbReference>
<dbReference type="InterPro" id="IPR051782">
    <property type="entry name" value="ABC_Transporter_VariousFunc"/>
</dbReference>
<keyword evidence="3 5" id="KW-0067">ATP-binding</keyword>
<evidence type="ECO:0000256" key="3">
    <source>
        <dbReference type="ARBA" id="ARBA00022840"/>
    </source>
</evidence>
<feature type="domain" description="ABC transporter" evidence="4">
    <location>
        <begin position="6"/>
        <end position="229"/>
    </location>
</feature>
<evidence type="ECO:0000313" key="5">
    <source>
        <dbReference type="EMBL" id="OMF52671.1"/>
    </source>
</evidence>
<dbReference type="PANTHER" id="PTHR42939:SF1">
    <property type="entry name" value="ABC TRANSPORTER ATP-BINDING PROTEIN ALBC-RELATED"/>
    <property type="match status" value="1"/>
</dbReference>
<evidence type="ECO:0000256" key="1">
    <source>
        <dbReference type="ARBA" id="ARBA00022448"/>
    </source>
</evidence>
<dbReference type="PROSITE" id="PS50893">
    <property type="entry name" value="ABC_TRANSPORTER_2"/>
    <property type="match status" value="1"/>
</dbReference>
<reference evidence="5 6" key="1">
    <citation type="submission" date="2016-11" db="EMBL/GenBank/DDBJ databases">
        <title>Paenibacillus species isolates.</title>
        <authorList>
            <person name="Beno S.M."/>
        </authorList>
    </citation>
    <scope>NUCLEOTIDE SEQUENCE [LARGE SCALE GENOMIC DNA]</scope>
    <source>
        <strain evidence="5 6">FSL R5-0378</strain>
    </source>
</reference>
<dbReference type="GO" id="GO:0005524">
    <property type="term" value="F:ATP binding"/>
    <property type="evidence" value="ECO:0007669"/>
    <property type="project" value="UniProtKB-KW"/>
</dbReference>
<evidence type="ECO:0000256" key="2">
    <source>
        <dbReference type="ARBA" id="ARBA00022741"/>
    </source>
</evidence>
<keyword evidence="1" id="KW-0813">Transport</keyword>
<comment type="caution">
    <text evidence="5">The sequence shown here is derived from an EMBL/GenBank/DDBJ whole genome shotgun (WGS) entry which is preliminary data.</text>
</comment>
<dbReference type="SMART" id="SM00382">
    <property type="entry name" value="AAA"/>
    <property type="match status" value="1"/>
</dbReference>
<organism evidence="5 6">
    <name type="scientific">Paenibacillus rhizosphaerae</name>
    <dbReference type="NCBI Taxonomy" id="297318"/>
    <lineage>
        <taxon>Bacteria</taxon>
        <taxon>Bacillati</taxon>
        <taxon>Bacillota</taxon>
        <taxon>Bacilli</taxon>
        <taxon>Bacillales</taxon>
        <taxon>Paenibacillaceae</taxon>
        <taxon>Paenibacillus</taxon>
    </lineage>
</organism>
<dbReference type="Proteomes" id="UP000187172">
    <property type="component" value="Unassembled WGS sequence"/>
</dbReference>
<dbReference type="GO" id="GO:0016887">
    <property type="term" value="F:ATP hydrolysis activity"/>
    <property type="evidence" value="ECO:0007669"/>
    <property type="project" value="InterPro"/>
</dbReference>
<gene>
    <name evidence="5" type="ORF">BK138_21595</name>
</gene>
<protein>
    <submittedName>
        <fullName evidence="5">ABC transporter ATP-binding protein</fullName>
    </submittedName>
</protein>
<dbReference type="Pfam" id="PF00005">
    <property type="entry name" value="ABC_tran"/>
    <property type="match status" value="1"/>
</dbReference>
<proteinExistence type="predicted"/>
<evidence type="ECO:0000313" key="6">
    <source>
        <dbReference type="Proteomes" id="UP000187172"/>
    </source>
</evidence>
<dbReference type="PANTHER" id="PTHR42939">
    <property type="entry name" value="ABC TRANSPORTER ATP-BINDING PROTEIN ALBC-RELATED"/>
    <property type="match status" value="1"/>
</dbReference>
<keyword evidence="6" id="KW-1185">Reference proteome</keyword>
<dbReference type="Gene3D" id="3.40.50.300">
    <property type="entry name" value="P-loop containing nucleotide triphosphate hydrolases"/>
    <property type="match status" value="1"/>
</dbReference>
<accession>A0A1R1ELH7</accession>
<dbReference type="AlphaFoldDB" id="A0A1R1ELH7"/>
<dbReference type="InterPro" id="IPR027417">
    <property type="entry name" value="P-loop_NTPase"/>
</dbReference>
<keyword evidence="2" id="KW-0547">Nucleotide-binding</keyword>
<dbReference type="RefSeq" id="WP_076172844.1">
    <property type="nucleotide sequence ID" value="NZ_MRTP01000006.1"/>
</dbReference>
<name>A0A1R1ELH7_9BACL</name>
<dbReference type="InterPro" id="IPR003439">
    <property type="entry name" value="ABC_transporter-like_ATP-bd"/>
</dbReference>
<sequence length="237" mass="26710">MTAPILRCEQVSKAYGKKQALNGLNITVPEGRITGILGPNGCGKSTLFRMLTGLVRPDRGTVEVLGSKPGWETNRHIAYLPDRARWYPNHTVRQAFEWGESFLPRFSMEQAIRLADYMDVELDARIGGMSKGQEARVMLILCLAREVSLIILDEPFTGIDVMSREAIVAGIIDYLEDSGQSVLISTHDIQEVEGLFDYTVMMKQGQAIWSGDTESLRAEYGSLRDVFRKMYAKEWQR</sequence>
<dbReference type="CDD" id="cd03230">
    <property type="entry name" value="ABC_DR_subfamily_A"/>
    <property type="match status" value="1"/>
</dbReference>